<dbReference type="InterPro" id="IPR036890">
    <property type="entry name" value="HATPase_C_sf"/>
</dbReference>
<dbReference type="SMART" id="SM00387">
    <property type="entry name" value="HATPase_c"/>
    <property type="match status" value="1"/>
</dbReference>
<feature type="transmembrane region" description="Helical" evidence="6">
    <location>
        <begin position="30"/>
        <end position="50"/>
    </location>
</feature>
<comment type="caution">
    <text evidence="8">The sequence shown here is derived from an EMBL/GenBank/DDBJ whole genome shotgun (WGS) entry which is preliminary data.</text>
</comment>
<keyword evidence="6" id="KW-1133">Transmembrane helix</keyword>
<dbReference type="PRINTS" id="PR00344">
    <property type="entry name" value="BCTRLSENSOR"/>
</dbReference>
<dbReference type="InterPro" id="IPR003661">
    <property type="entry name" value="HisK_dim/P_dom"/>
</dbReference>
<dbReference type="InterPro" id="IPR036097">
    <property type="entry name" value="HisK_dim/P_sf"/>
</dbReference>
<protein>
    <recommendedName>
        <fullName evidence="2">histidine kinase</fullName>
        <ecNumber evidence="2">2.7.13.3</ecNumber>
    </recommendedName>
</protein>
<dbReference type="OrthoDB" id="9757990at2"/>
<dbReference type="SUPFAM" id="SSF55874">
    <property type="entry name" value="ATPase domain of HSP90 chaperone/DNA topoisomerase II/histidine kinase"/>
    <property type="match status" value="1"/>
</dbReference>
<dbReference type="PROSITE" id="PS50109">
    <property type="entry name" value="HIS_KIN"/>
    <property type="match status" value="1"/>
</dbReference>
<dbReference type="FunFam" id="3.30.565.10:FF:000006">
    <property type="entry name" value="Sensor histidine kinase WalK"/>
    <property type="match status" value="1"/>
</dbReference>
<dbReference type="SUPFAM" id="SSF47384">
    <property type="entry name" value="Homodimeric domain of signal transducing histidine kinase"/>
    <property type="match status" value="1"/>
</dbReference>
<feature type="transmembrane region" description="Helical" evidence="6">
    <location>
        <begin position="130"/>
        <end position="147"/>
    </location>
</feature>
<dbReference type="PANTHER" id="PTHR43547:SF2">
    <property type="entry name" value="HYBRID SIGNAL TRANSDUCTION HISTIDINE KINASE C"/>
    <property type="match status" value="1"/>
</dbReference>
<dbReference type="AlphaFoldDB" id="A0A4R6J042"/>
<dbReference type="InterPro" id="IPR004358">
    <property type="entry name" value="Sig_transdc_His_kin-like_C"/>
</dbReference>
<dbReference type="SMART" id="SM00388">
    <property type="entry name" value="HisKA"/>
    <property type="match status" value="1"/>
</dbReference>
<dbReference type="Pfam" id="PF00512">
    <property type="entry name" value="HisKA"/>
    <property type="match status" value="1"/>
</dbReference>
<evidence type="ECO:0000313" key="9">
    <source>
        <dbReference type="Proteomes" id="UP000295741"/>
    </source>
</evidence>
<evidence type="ECO:0000256" key="4">
    <source>
        <dbReference type="ARBA" id="ARBA00022679"/>
    </source>
</evidence>
<keyword evidence="4" id="KW-0808">Transferase</keyword>
<evidence type="ECO:0000256" key="6">
    <source>
        <dbReference type="SAM" id="Phobius"/>
    </source>
</evidence>
<dbReference type="InterPro" id="IPR005467">
    <property type="entry name" value="His_kinase_dom"/>
</dbReference>
<keyword evidence="9" id="KW-1185">Reference proteome</keyword>
<comment type="catalytic activity">
    <reaction evidence="1">
        <text>ATP + protein L-histidine = ADP + protein N-phospho-L-histidine.</text>
        <dbReference type="EC" id="2.7.13.3"/>
    </reaction>
</comment>
<accession>A0A4R6J042</accession>
<evidence type="ECO:0000256" key="1">
    <source>
        <dbReference type="ARBA" id="ARBA00000085"/>
    </source>
</evidence>
<reference evidence="8 9" key="1">
    <citation type="submission" date="2019-03" db="EMBL/GenBank/DDBJ databases">
        <title>Genomic Encyclopedia of Archaeal and Bacterial Type Strains, Phase II (KMG-II): from individual species to whole genera.</title>
        <authorList>
            <person name="Goeker M."/>
        </authorList>
    </citation>
    <scope>NUCLEOTIDE SEQUENCE [LARGE SCALE GENOMIC DNA]</scope>
    <source>
        <strain evidence="8 9">DSM 28323</strain>
    </source>
</reference>
<feature type="transmembrane region" description="Helical" evidence="6">
    <location>
        <begin position="85"/>
        <end position="104"/>
    </location>
</feature>
<evidence type="ECO:0000313" key="8">
    <source>
        <dbReference type="EMBL" id="TDO28554.1"/>
    </source>
</evidence>
<feature type="domain" description="Histidine kinase" evidence="7">
    <location>
        <begin position="211"/>
        <end position="425"/>
    </location>
</feature>
<dbReference type="PANTHER" id="PTHR43547">
    <property type="entry name" value="TWO-COMPONENT HISTIDINE KINASE"/>
    <property type="match status" value="1"/>
</dbReference>
<organism evidence="8 9">
    <name type="scientific">Sediminibacterium goheungense</name>
    <dbReference type="NCBI Taxonomy" id="1086393"/>
    <lineage>
        <taxon>Bacteria</taxon>
        <taxon>Pseudomonadati</taxon>
        <taxon>Bacteroidota</taxon>
        <taxon>Chitinophagia</taxon>
        <taxon>Chitinophagales</taxon>
        <taxon>Chitinophagaceae</taxon>
        <taxon>Sediminibacterium</taxon>
    </lineage>
</organism>
<evidence type="ECO:0000256" key="2">
    <source>
        <dbReference type="ARBA" id="ARBA00012438"/>
    </source>
</evidence>
<dbReference type="RefSeq" id="WP_133473159.1">
    <property type="nucleotide sequence ID" value="NZ_SNWP01000010.1"/>
</dbReference>
<feature type="transmembrane region" description="Helical" evidence="6">
    <location>
        <begin position="159"/>
        <end position="180"/>
    </location>
</feature>
<proteinExistence type="predicted"/>
<feature type="transmembrane region" description="Helical" evidence="6">
    <location>
        <begin position="56"/>
        <end position="78"/>
    </location>
</feature>
<dbReference type="EC" id="2.7.13.3" evidence="2"/>
<dbReference type="Gene3D" id="3.30.565.10">
    <property type="entry name" value="Histidine kinase-like ATPase, C-terminal domain"/>
    <property type="match status" value="1"/>
</dbReference>
<dbReference type="Gene3D" id="1.10.287.130">
    <property type="match status" value="1"/>
</dbReference>
<dbReference type="GO" id="GO:0000155">
    <property type="term" value="F:phosphorelay sensor kinase activity"/>
    <property type="evidence" value="ECO:0007669"/>
    <property type="project" value="InterPro"/>
</dbReference>
<gene>
    <name evidence="8" type="ORF">BC659_0620</name>
</gene>
<keyword evidence="6" id="KW-0472">Membrane</keyword>
<dbReference type="CDD" id="cd00082">
    <property type="entry name" value="HisKA"/>
    <property type="match status" value="1"/>
</dbReference>
<dbReference type="InterPro" id="IPR003594">
    <property type="entry name" value="HATPase_dom"/>
</dbReference>
<evidence type="ECO:0000256" key="5">
    <source>
        <dbReference type="ARBA" id="ARBA00022777"/>
    </source>
</evidence>
<keyword evidence="3" id="KW-0597">Phosphoprotein</keyword>
<evidence type="ECO:0000256" key="3">
    <source>
        <dbReference type="ARBA" id="ARBA00022553"/>
    </source>
</evidence>
<dbReference type="Pfam" id="PF02518">
    <property type="entry name" value="HATPase_c"/>
    <property type="match status" value="1"/>
</dbReference>
<name>A0A4R6J042_9BACT</name>
<keyword evidence="6" id="KW-0812">Transmembrane</keyword>
<dbReference type="EMBL" id="SNWP01000010">
    <property type="protein sequence ID" value="TDO28554.1"/>
    <property type="molecule type" value="Genomic_DNA"/>
</dbReference>
<dbReference type="Proteomes" id="UP000295741">
    <property type="component" value="Unassembled WGS sequence"/>
</dbReference>
<feature type="transmembrane region" description="Helical" evidence="6">
    <location>
        <begin position="110"/>
        <end position="125"/>
    </location>
</feature>
<evidence type="ECO:0000259" key="7">
    <source>
        <dbReference type="PROSITE" id="PS50109"/>
    </source>
</evidence>
<keyword evidence="5 8" id="KW-0418">Kinase</keyword>
<sequence length="425" mass="48608">MTQEKKLNPFQKFLRTGVHADTSFIETQRVYMFNLFILIGSPFAILSLIINLIHDAYFPALVNVAQLFSFCTAFWIAVKGKYKELRLVILISLTALSMIASYIYHNSGEYRFLLMILAAIILFDKDWHYLIYAMSTALVFVFLRLSYTPDLSQLPVPEIIATGLKMFLPLLLFILALLYFKTIYFKNLYQLENANMELRFAKDQKDRILGTVAHDLRTPISNISGIAKLMQSESLSKEDQQKFFSMIDQASHSALMLINDLLQHNNSTERNGDQKMVELNQQLSEWYPAFEFRAREKSIRVNIQYCVEELPVLIDIDRIERVMANLVTNAVKFSKEQSEIIIHTSKEPNYAVIAVTDHGIGIPKEKQENIFDLFGHSKRNGTAGEKGFGMGLSICKQIVEQHKGTITVESEEGKGTVFYVKIPLA</sequence>